<dbReference type="SUPFAM" id="SSF46689">
    <property type="entry name" value="Homeodomain-like"/>
    <property type="match status" value="1"/>
</dbReference>
<dbReference type="EMBL" id="CM001440">
    <property type="protein sequence ID" value="EHR59587.1"/>
    <property type="molecule type" value="Genomic_DNA"/>
</dbReference>
<dbReference type="InterPro" id="IPR009057">
    <property type="entry name" value="Homeodomain-like_sf"/>
</dbReference>
<dbReference type="InterPro" id="IPR025996">
    <property type="entry name" value="MT1864/Rv1816-like_C"/>
</dbReference>
<dbReference type="STRING" id="882082.SaccyDRAFT_0659"/>
<reference evidence="6 7" key="1">
    <citation type="submission" date="2011-11" db="EMBL/GenBank/DDBJ databases">
        <title>The Noncontiguous Finished sequence of Saccharomonospora cyanea NA-134.</title>
        <authorList>
            <consortium name="US DOE Joint Genome Institute"/>
            <person name="Lucas S."/>
            <person name="Han J."/>
            <person name="Lapidus A."/>
            <person name="Cheng J.-F."/>
            <person name="Goodwin L."/>
            <person name="Pitluck S."/>
            <person name="Peters L."/>
            <person name="Ovchinnikova G."/>
            <person name="Lu M."/>
            <person name="Detter J.C."/>
            <person name="Han C."/>
            <person name="Tapia R."/>
            <person name="Land M."/>
            <person name="Hauser L."/>
            <person name="Kyrpides N."/>
            <person name="Ivanova N."/>
            <person name="Pagani I."/>
            <person name="Brambilla E.-M."/>
            <person name="Klenk H.-P."/>
            <person name="Woyke T."/>
        </authorList>
    </citation>
    <scope>NUCLEOTIDE SEQUENCE [LARGE SCALE GENOMIC DNA]</scope>
    <source>
        <strain evidence="6 7">NA-134</strain>
    </source>
</reference>
<dbReference type="AlphaFoldDB" id="H5XHY1"/>
<proteinExistence type="predicted"/>
<evidence type="ECO:0000256" key="1">
    <source>
        <dbReference type="ARBA" id="ARBA00023015"/>
    </source>
</evidence>
<dbReference type="GO" id="GO:0000976">
    <property type="term" value="F:transcription cis-regulatory region binding"/>
    <property type="evidence" value="ECO:0007669"/>
    <property type="project" value="TreeGrafter"/>
</dbReference>
<accession>H5XHY1</accession>
<dbReference type="InterPro" id="IPR001647">
    <property type="entry name" value="HTH_TetR"/>
</dbReference>
<dbReference type="OrthoDB" id="4709966at2"/>
<evidence type="ECO:0000313" key="7">
    <source>
        <dbReference type="Proteomes" id="UP000002791"/>
    </source>
</evidence>
<keyword evidence="1" id="KW-0805">Transcription regulation</keyword>
<keyword evidence="2 4" id="KW-0238">DNA-binding</keyword>
<sequence length="195" mass="20908">MPRPKSYDDSLRAKLLDRAGALLSAEGSQGLSLRKLASEVGTSTTAVYSLFGGKPELIAELRAEGFRAIGDRLRSVTRTGDAVADLVRLGMVYREAALAGRHSYPALFTGNHSGDVPVDRDGAAPFVVEPLRDAAQAGIDADVFPGGTADTIAAGVWAYAHGMVMFELHRTLSSGFEYCRTYEQGLRATVRGWCR</sequence>
<evidence type="ECO:0000259" key="5">
    <source>
        <dbReference type="PROSITE" id="PS50977"/>
    </source>
</evidence>
<dbReference type="PANTHER" id="PTHR30055:SF209">
    <property type="entry name" value="POSSIBLE TRANSCRIPTIONAL REGULATORY PROTEIN (PROBABLY TETR-FAMILY)"/>
    <property type="match status" value="1"/>
</dbReference>
<dbReference type="eggNOG" id="COG1309">
    <property type="taxonomic scope" value="Bacteria"/>
</dbReference>
<dbReference type="Pfam" id="PF00440">
    <property type="entry name" value="TetR_N"/>
    <property type="match status" value="1"/>
</dbReference>
<dbReference type="Pfam" id="PF13305">
    <property type="entry name" value="TetR_C_33"/>
    <property type="match status" value="1"/>
</dbReference>
<keyword evidence="7" id="KW-1185">Reference proteome</keyword>
<feature type="DNA-binding region" description="H-T-H motif" evidence="4">
    <location>
        <begin position="32"/>
        <end position="51"/>
    </location>
</feature>
<evidence type="ECO:0000256" key="2">
    <source>
        <dbReference type="ARBA" id="ARBA00023125"/>
    </source>
</evidence>
<keyword evidence="3" id="KW-0804">Transcription</keyword>
<evidence type="ECO:0000313" key="6">
    <source>
        <dbReference type="EMBL" id="EHR59587.1"/>
    </source>
</evidence>
<evidence type="ECO:0000256" key="3">
    <source>
        <dbReference type="ARBA" id="ARBA00023163"/>
    </source>
</evidence>
<dbReference type="HOGENOM" id="CLU_069356_40_3_11"/>
<dbReference type="InterPro" id="IPR036271">
    <property type="entry name" value="Tet_transcr_reg_TetR-rel_C_sf"/>
</dbReference>
<dbReference type="GO" id="GO:0003700">
    <property type="term" value="F:DNA-binding transcription factor activity"/>
    <property type="evidence" value="ECO:0007669"/>
    <property type="project" value="TreeGrafter"/>
</dbReference>
<protein>
    <submittedName>
        <fullName evidence="6">Transcriptional regulator</fullName>
    </submittedName>
</protein>
<dbReference type="RefSeq" id="WP_005453559.1">
    <property type="nucleotide sequence ID" value="NZ_CM001440.1"/>
</dbReference>
<dbReference type="PANTHER" id="PTHR30055">
    <property type="entry name" value="HTH-TYPE TRANSCRIPTIONAL REGULATOR RUTR"/>
    <property type="match status" value="1"/>
</dbReference>
<evidence type="ECO:0000256" key="4">
    <source>
        <dbReference type="PROSITE-ProRule" id="PRU00335"/>
    </source>
</evidence>
<dbReference type="InterPro" id="IPR050109">
    <property type="entry name" value="HTH-type_TetR-like_transc_reg"/>
</dbReference>
<dbReference type="SUPFAM" id="SSF48498">
    <property type="entry name" value="Tetracyclin repressor-like, C-terminal domain"/>
    <property type="match status" value="1"/>
</dbReference>
<dbReference type="Gene3D" id="1.10.357.10">
    <property type="entry name" value="Tetracycline Repressor, domain 2"/>
    <property type="match status" value="1"/>
</dbReference>
<gene>
    <name evidence="6" type="ORF">SaccyDRAFT_0659</name>
</gene>
<feature type="domain" description="HTH tetR-type" evidence="5">
    <location>
        <begin position="9"/>
        <end position="69"/>
    </location>
</feature>
<dbReference type="Proteomes" id="UP000002791">
    <property type="component" value="Chromosome"/>
</dbReference>
<dbReference type="PROSITE" id="PS50977">
    <property type="entry name" value="HTH_TETR_2"/>
    <property type="match status" value="1"/>
</dbReference>
<organism evidence="6 7">
    <name type="scientific">Saccharomonospora cyanea NA-134</name>
    <dbReference type="NCBI Taxonomy" id="882082"/>
    <lineage>
        <taxon>Bacteria</taxon>
        <taxon>Bacillati</taxon>
        <taxon>Actinomycetota</taxon>
        <taxon>Actinomycetes</taxon>
        <taxon>Pseudonocardiales</taxon>
        <taxon>Pseudonocardiaceae</taxon>
        <taxon>Saccharomonospora</taxon>
    </lineage>
</organism>
<name>H5XHY1_9PSEU</name>